<feature type="transmembrane region" description="Helical" evidence="1">
    <location>
        <begin position="86"/>
        <end position="106"/>
    </location>
</feature>
<protein>
    <submittedName>
        <fullName evidence="2">DUF2306 domain-containing protein</fullName>
    </submittedName>
</protein>
<feature type="transmembrane region" description="Helical" evidence="1">
    <location>
        <begin position="45"/>
        <end position="66"/>
    </location>
</feature>
<proteinExistence type="predicted"/>
<dbReference type="RefSeq" id="WP_377407159.1">
    <property type="nucleotide sequence ID" value="NZ_JBHSCY010000001.1"/>
</dbReference>
<keyword evidence="1" id="KW-0812">Transmembrane</keyword>
<dbReference type="EMBL" id="JBHSCY010000001">
    <property type="protein sequence ID" value="MFC4267337.1"/>
    <property type="molecule type" value="Genomic_DNA"/>
</dbReference>
<gene>
    <name evidence="2" type="ORF">ACFOWD_00335</name>
</gene>
<evidence type="ECO:0000313" key="2">
    <source>
        <dbReference type="EMBL" id="MFC4267337.1"/>
    </source>
</evidence>
<reference evidence="3" key="1">
    <citation type="journal article" date="2019" name="Int. J. Syst. Evol. Microbiol.">
        <title>The Global Catalogue of Microorganisms (GCM) 10K type strain sequencing project: providing services to taxonomists for standard genome sequencing and annotation.</title>
        <authorList>
            <consortium name="The Broad Institute Genomics Platform"/>
            <consortium name="The Broad Institute Genome Sequencing Center for Infectious Disease"/>
            <person name="Wu L."/>
            <person name="Ma J."/>
        </authorList>
    </citation>
    <scope>NUCLEOTIDE SEQUENCE [LARGE SCALE GENOMIC DNA]</scope>
    <source>
        <strain evidence="3">CECT 8655</strain>
    </source>
</reference>
<sequence>MKKFSWVIFGSLCVLISLYPIKYLINGKSVALLLSKSPALLNSPIYNISFYTHITLGGIALLIGWLQFSKKIRRKYTKLHKFIGKVYVIAILISGPAGFYIAFFASGGISTILGFSIGALLWTIITYIGYLKIKEGNIESHKKYMMYSYAGTFGAVTLRLWLPILIFFFGRFLIAYQIVAWLSWIPNFIVVHLILKKKNQLIKNKIS</sequence>
<evidence type="ECO:0000256" key="1">
    <source>
        <dbReference type="SAM" id="Phobius"/>
    </source>
</evidence>
<evidence type="ECO:0000313" key="3">
    <source>
        <dbReference type="Proteomes" id="UP001595826"/>
    </source>
</evidence>
<dbReference type="Proteomes" id="UP001595826">
    <property type="component" value="Unassembled WGS sequence"/>
</dbReference>
<comment type="caution">
    <text evidence="2">The sequence shown here is derived from an EMBL/GenBank/DDBJ whole genome shotgun (WGS) entry which is preliminary data.</text>
</comment>
<keyword evidence="1" id="KW-0472">Membrane</keyword>
<keyword evidence="3" id="KW-1185">Reference proteome</keyword>
<dbReference type="InterPro" id="IPR018750">
    <property type="entry name" value="DUF2306_membrane"/>
</dbReference>
<feature type="transmembrane region" description="Helical" evidence="1">
    <location>
        <begin position="145"/>
        <end position="168"/>
    </location>
</feature>
<feature type="transmembrane region" description="Helical" evidence="1">
    <location>
        <begin position="174"/>
        <end position="195"/>
    </location>
</feature>
<feature type="transmembrane region" description="Helical" evidence="1">
    <location>
        <begin position="7"/>
        <end position="25"/>
    </location>
</feature>
<feature type="transmembrane region" description="Helical" evidence="1">
    <location>
        <begin position="112"/>
        <end position="133"/>
    </location>
</feature>
<keyword evidence="1" id="KW-1133">Transmembrane helix</keyword>
<name>A0ABV8R650_9FLAO</name>
<accession>A0ABV8R650</accession>
<organism evidence="2 3">
    <name type="scientific">Polaribacter marinivivus</name>
    <dbReference type="NCBI Taxonomy" id="1524260"/>
    <lineage>
        <taxon>Bacteria</taxon>
        <taxon>Pseudomonadati</taxon>
        <taxon>Bacteroidota</taxon>
        <taxon>Flavobacteriia</taxon>
        <taxon>Flavobacteriales</taxon>
        <taxon>Flavobacteriaceae</taxon>
    </lineage>
</organism>
<dbReference type="Pfam" id="PF10067">
    <property type="entry name" value="DUF2306"/>
    <property type="match status" value="1"/>
</dbReference>